<feature type="compositionally biased region" description="Low complexity" evidence="2">
    <location>
        <begin position="145"/>
        <end position="154"/>
    </location>
</feature>
<keyword evidence="1" id="KW-0862">Zinc</keyword>
<evidence type="ECO:0000259" key="3">
    <source>
        <dbReference type="PROSITE" id="PS50089"/>
    </source>
</evidence>
<feature type="compositionally biased region" description="Polar residues" evidence="2">
    <location>
        <begin position="53"/>
        <end position="63"/>
    </location>
</feature>
<dbReference type="Gene3D" id="3.30.40.10">
    <property type="entry name" value="Zinc/RING finger domain, C3HC4 (zinc finger)"/>
    <property type="match status" value="1"/>
</dbReference>
<protein>
    <recommendedName>
        <fullName evidence="3">RING-type domain-containing protein</fullName>
    </recommendedName>
</protein>
<dbReference type="SMART" id="SM00184">
    <property type="entry name" value="RING"/>
    <property type="match status" value="1"/>
</dbReference>
<sequence>MDPSEPRWRLNSSFSPPPSRRWDPERRYNLHQADGLPRRPNESMNEPILYGSSLGSRSGQFGSDRNHHHSVSDGALSYMGSPADSLPPPRWTPSVQRFDLGEFSTPAGGARPETSSCPRSTERHFTGSNSIGSASPFSESSQWVPSAPASASSSKHQPPIFFPQRSYLGHRSFMSKPVYPLVFRNPVSEAGSASSVIPEPSNAGRTTPSDDSHASPVWPDNLNSPDIKFHKALTELQKMEASPDPNSSFRRDGFRWSNASSYDFGYDGESIDIATDHAGLDSQRYSYPNGVNNSLRYQKCGLCERMLWQKSPWSSTRIVRNGDMPIAGVLPCRHVYHADCLEETTPKGQIHDPPCPLCTRPGNIDGSGSVSFSEPLQVALRSIRRSHSGTTGNAGVGMSGSLIPRERSFRSRLKKQLSLRGKIGKDFFGAGRVFRRVGSSSKNPRDDRGDQLKK</sequence>
<organism evidence="4 5">
    <name type="scientific">Rhynchospora breviuscula</name>
    <dbReference type="NCBI Taxonomy" id="2022672"/>
    <lineage>
        <taxon>Eukaryota</taxon>
        <taxon>Viridiplantae</taxon>
        <taxon>Streptophyta</taxon>
        <taxon>Embryophyta</taxon>
        <taxon>Tracheophyta</taxon>
        <taxon>Spermatophyta</taxon>
        <taxon>Magnoliopsida</taxon>
        <taxon>Liliopsida</taxon>
        <taxon>Poales</taxon>
        <taxon>Cyperaceae</taxon>
        <taxon>Cyperoideae</taxon>
        <taxon>Rhynchosporeae</taxon>
        <taxon>Rhynchospora</taxon>
    </lineage>
</organism>
<dbReference type="OrthoDB" id="755409at2759"/>
<dbReference type="AlphaFoldDB" id="A0A9Q0CS44"/>
<name>A0A9Q0CS44_9POAL</name>
<evidence type="ECO:0000256" key="2">
    <source>
        <dbReference type="SAM" id="MobiDB-lite"/>
    </source>
</evidence>
<feature type="compositionally biased region" description="Polar residues" evidence="2">
    <location>
        <begin position="126"/>
        <end position="144"/>
    </location>
</feature>
<dbReference type="GO" id="GO:0008270">
    <property type="term" value="F:zinc ion binding"/>
    <property type="evidence" value="ECO:0007669"/>
    <property type="project" value="UniProtKB-KW"/>
</dbReference>
<feature type="region of interest" description="Disordered" evidence="2">
    <location>
        <begin position="191"/>
        <end position="221"/>
    </location>
</feature>
<keyword evidence="5" id="KW-1185">Reference proteome</keyword>
<accession>A0A9Q0CS44</accession>
<gene>
    <name evidence="4" type="ORF">LUZ63_007670</name>
</gene>
<proteinExistence type="predicted"/>
<keyword evidence="1" id="KW-0479">Metal-binding</keyword>
<reference evidence="4" key="1">
    <citation type="journal article" date="2022" name="Cell">
        <title>Repeat-based holocentromeres influence genome architecture and karyotype evolution.</title>
        <authorList>
            <person name="Hofstatter P.G."/>
            <person name="Thangavel G."/>
            <person name="Lux T."/>
            <person name="Neumann P."/>
            <person name="Vondrak T."/>
            <person name="Novak P."/>
            <person name="Zhang M."/>
            <person name="Costa L."/>
            <person name="Castellani M."/>
            <person name="Scott A."/>
            <person name="Toegelov H."/>
            <person name="Fuchs J."/>
            <person name="Mata-Sucre Y."/>
            <person name="Dias Y."/>
            <person name="Vanzela A.L.L."/>
            <person name="Huettel B."/>
            <person name="Almeida C.C.S."/>
            <person name="Simkova H."/>
            <person name="Souza G."/>
            <person name="Pedrosa-Harand A."/>
            <person name="Macas J."/>
            <person name="Mayer K.F.X."/>
            <person name="Houben A."/>
            <person name="Marques A."/>
        </authorList>
    </citation>
    <scope>NUCLEOTIDE SEQUENCE</scope>
    <source>
        <strain evidence="4">RhyBre1mFocal</strain>
    </source>
</reference>
<dbReference type="PANTHER" id="PTHR31150">
    <property type="entry name" value="EXPRESSED PROTEIN"/>
    <property type="match status" value="1"/>
</dbReference>
<evidence type="ECO:0000313" key="4">
    <source>
        <dbReference type="EMBL" id="KAJ1699158.1"/>
    </source>
</evidence>
<dbReference type="EMBL" id="JAMQYH010000002">
    <property type="protein sequence ID" value="KAJ1699158.1"/>
    <property type="molecule type" value="Genomic_DNA"/>
</dbReference>
<dbReference type="PROSITE" id="PS50089">
    <property type="entry name" value="ZF_RING_2"/>
    <property type="match status" value="1"/>
</dbReference>
<dbReference type="PANTHER" id="PTHR31150:SF2">
    <property type="entry name" value="RING_U-BOX SUPERFAMILY PROTEIN"/>
    <property type="match status" value="1"/>
</dbReference>
<feature type="domain" description="RING-type" evidence="3">
    <location>
        <begin position="300"/>
        <end position="359"/>
    </location>
</feature>
<dbReference type="Proteomes" id="UP001151287">
    <property type="component" value="Unassembled WGS sequence"/>
</dbReference>
<feature type="region of interest" description="Disordered" evidence="2">
    <location>
        <begin position="1"/>
        <end position="159"/>
    </location>
</feature>
<evidence type="ECO:0000313" key="5">
    <source>
        <dbReference type="Proteomes" id="UP001151287"/>
    </source>
</evidence>
<dbReference type="InterPro" id="IPR013083">
    <property type="entry name" value="Znf_RING/FYVE/PHD"/>
</dbReference>
<dbReference type="InterPro" id="IPR001841">
    <property type="entry name" value="Znf_RING"/>
</dbReference>
<evidence type="ECO:0000256" key="1">
    <source>
        <dbReference type="PROSITE-ProRule" id="PRU00175"/>
    </source>
</evidence>
<keyword evidence="1" id="KW-0863">Zinc-finger</keyword>
<comment type="caution">
    <text evidence="4">The sequence shown here is derived from an EMBL/GenBank/DDBJ whole genome shotgun (WGS) entry which is preliminary data.</text>
</comment>
<dbReference type="SUPFAM" id="SSF57850">
    <property type="entry name" value="RING/U-box"/>
    <property type="match status" value="1"/>
</dbReference>